<feature type="non-terminal residue" evidence="1">
    <location>
        <position position="1"/>
    </location>
</feature>
<protein>
    <submittedName>
        <fullName evidence="1">Uncharacterized protein</fullName>
    </submittedName>
</protein>
<reference evidence="1 2" key="1">
    <citation type="journal article" date="2022" name="Genome Biol. Evol.">
        <title>The Spruce Budworm Genome: Reconstructing the Evolutionary History of Antifreeze Proteins.</title>
        <authorList>
            <person name="Beliveau C."/>
            <person name="Gagne P."/>
            <person name="Picq S."/>
            <person name="Vernygora O."/>
            <person name="Keeling C.I."/>
            <person name="Pinkney K."/>
            <person name="Doucet D."/>
            <person name="Wen F."/>
            <person name="Johnston J.S."/>
            <person name="Maaroufi H."/>
            <person name="Boyle B."/>
            <person name="Laroche J."/>
            <person name="Dewar K."/>
            <person name="Juretic N."/>
            <person name="Blackburn G."/>
            <person name="Nisole A."/>
            <person name="Brunet B."/>
            <person name="Brandao M."/>
            <person name="Lumley L."/>
            <person name="Duan J."/>
            <person name="Quan G."/>
            <person name="Lucarotti C.J."/>
            <person name="Roe A.D."/>
            <person name="Sperling F.A.H."/>
            <person name="Levesque R.C."/>
            <person name="Cusson M."/>
        </authorList>
    </citation>
    <scope>NUCLEOTIDE SEQUENCE [LARGE SCALE GENOMIC DNA]</scope>
    <source>
        <strain evidence="1">Glfc:IPQL:Cfum</strain>
    </source>
</reference>
<gene>
    <name evidence="1" type="ORF">MSG28_008351</name>
</gene>
<dbReference type="EMBL" id="CM046113">
    <property type="protein sequence ID" value="KAI8421333.1"/>
    <property type="molecule type" value="Genomic_DNA"/>
</dbReference>
<accession>A0ACC0JB75</accession>
<keyword evidence="2" id="KW-1185">Reference proteome</keyword>
<proteinExistence type="predicted"/>
<comment type="caution">
    <text evidence="1">The sequence shown here is derived from an EMBL/GenBank/DDBJ whole genome shotgun (WGS) entry which is preliminary data.</text>
</comment>
<evidence type="ECO:0000313" key="2">
    <source>
        <dbReference type="Proteomes" id="UP001064048"/>
    </source>
</evidence>
<dbReference type="Proteomes" id="UP001064048">
    <property type="component" value="Chromosome 13"/>
</dbReference>
<name>A0ACC0JB75_CHOFU</name>
<evidence type="ECO:0000313" key="1">
    <source>
        <dbReference type="EMBL" id="KAI8421333.1"/>
    </source>
</evidence>
<organism evidence="1 2">
    <name type="scientific">Choristoneura fumiferana</name>
    <name type="common">Spruce budworm moth</name>
    <name type="synonym">Archips fumiferana</name>
    <dbReference type="NCBI Taxonomy" id="7141"/>
    <lineage>
        <taxon>Eukaryota</taxon>
        <taxon>Metazoa</taxon>
        <taxon>Ecdysozoa</taxon>
        <taxon>Arthropoda</taxon>
        <taxon>Hexapoda</taxon>
        <taxon>Insecta</taxon>
        <taxon>Pterygota</taxon>
        <taxon>Neoptera</taxon>
        <taxon>Endopterygota</taxon>
        <taxon>Lepidoptera</taxon>
        <taxon>Glossata</taxon>
        <taxon>Ditrysia</taxon>
        <taxon>Tortricoidea</taxon>
        <taxon>Tortricidae</taxon>
        <taxon>Tortricinae</taxon>
        <taxon>Choristoneura</taxon>
    </lineage>
</organism>
<sequence>RHRRRHKRIRTTSTEAPAAAAARGDAGVREETESEHLELGMAERLDEKRFQNHAAWNIISRYASASAHVLPNVLAF</sequence>